<dbReference type="AlphaFoldDB" id="G2KR51"/>
<feature type="compositionally biased region" description="Low complexity" evidence="1">
    <location>
        <begin position="66"/>
        <end position="79"/>
    </location>
</feature>
<feature type="compositionally biased region" description="Polar residues" evidence="1">
    <location>
        <begin position="239"/>
        <end position="274"/>
    </location>
</feature>
<dbReference type="OrthoDB" id="9817984at2"/>
<gene>
    <name evidence="2" type="ordered locus">MICA_358</name>
</gene>
<feature type="compositionally biased region" description="Low complexity" evidence="1">
    <location>
        <begin position="37"/>
        <end position="58"/>
    </location>
</feature>
<dbReference type="STRING" id="856793.MICA_358"/>
<keyword evidence="3" id="KW-1185">Reference proteome</keyword>
<organism evidence="2 3">
    <name type="scientific">Micavibrio aeruginosavorus (strain ARL-13)</name>
    <dbReference type="NCBI Taxonomy" id="856793"/>
    <lineage>
        <taxon>Bacteria</taxon>
        <taxon>Pseudomonadati</taxon>
        <taxon>Bdellovibrionota</taxon>
        <taxon>Bdellovibrionia</taxon>
        <taxon>Bdellovibrionales</taxon>
        <taxon>Pseudobdellovibrionaceae</taxon>
        <taxon>Micavibrio</taxon>
    </lineage>
</organism>
<dbReference type="EMBL" id="CP002382">
    <property type="protein sequence ID" value="AEP08703.1"/>
    <property type="molecule type" value="Genomic_DNA"/>
</dbReference>
<dbReference type="RefSeq" id="WP_014101926.1">
    <property type="nucleotide sequence ID" value="NC_016026.1"/>
</dbReference>
<protein>
    <submittedName>
        <fullName evidence="2">Uncharacterized protein</fullName>
    </submittedName>
</protein>
<dbReference type="KEGG" id="mai:MICA_358"/>
<evidence type="ECO:0000256" key="1">
    <source>
        <dbReference type="SAM" id="MobiDB-lite"/>
    </source>
</evidence>
<feature type="region of interest" description="Disordered" evidence="1">
    <location>
        <begin position="1"/>
        <end position="79"/>
    </location>
</feature>
<dbReference type="HOGENOM" id="CLU_640622_0_0_5"/>
<proteinExistence type="predicted"/>
<feature type="region of interest" description="Disordered" evidence="1">
    <location>
        <begin position="234"/>
        <end position="281"/>
    </location>
</feature>
<evidence type="ECO:0000313" key="2">
    <source>
        <dbReference type="EMBL" id="AEP08703.1"/>
    </source>
</evidence>
<reference evidence="2 3" key="1">
    <citation type="journal article" date="2011" name="BMC Genomics">
        <title>Genomic insights into an obligate epibiotic bacterial predator: Micavibrio aeruginosavorus ARL-13.</title>
        <authorList>
            <person name="Wang Z."/>
            <person name="Kadouri D."/>
            <person name="Wu M."/>
        </authorList>
    </citation>
    <scope>NUCLEOTIDE SEQUENCE [LARGE SCALE GENOMIC DNA]</scope>
    <source>
        <strain evidence="2 3">ARL-13</strain>
    </source>
</reference>
<name>G2KR51_MICAA</name>
<sequence length="428" mass="44763">MANTIDVKNGPNSPVDEESARDGAPALTLDVPEPERAAQAAGPAADDPSPAQDAPETPDQTDADDPAIAPDPAALDPLAMKLAPKNASTPTDESWKAAMDNAAERMDGAALADAATKGSVLNVTLSDEAFGLETAVDQAPEEEVELSAFDRDEITDPTADGIDPLMLLIGGGERPWENESLSFLERMSLYGYNRNLEAVDAAQTGQVVSGARIGAATVVAGAAVAGIALAVGANPASAGPQNRATDAQNTQNSGPKQNDPQRSETSALAAQKSASDAKMQAEARQIETKLSREALYRQNVDDVAVRRLREASVASALTQKQGHDIADEMMQGASGGDALTWEGTGGGNLFDQTMGYLYSQLGADPANDPSAGWRVSMWDEKRVEFTETAHSATAPAQTVEIPVYEGPAMRPPEPEQNFQMSFAPGMGM</sequence>
<evidence type="ECO:0000313" key="3">
    <source>
        <dbReference type="Proteomes" id="UP000009286"/>
    </source>
</evidence>
<accession>G2KR51</accession>
<dbReference type="Proteomes" id="UP000009286">
    <property type="component" value="Chromosome"/>
</dbReference>